<dbReference type="SUPFAM" id="SSF53850">
    <property type="entry name" value="Periplasmic binding protein-like II"/>
    <property type="match status" value="1"/>
</dbReference>
<dbReference type="Pfam" id="PF00126">
    <property type="entry name" value="HTH_1"/>
    <property type="match status" value="1"/>
</dbReference>
<proteinExistence type="inferred from homology"/>
<evidence type="ECO:0000256" key="3">
    <source>
        <dbReference type="ARBA" id="ARBA00023125"/>
    </source>
</evidence>
<dbReference type="InterPro" id="IPR036388">
    <property type="entry name" value="WH-like_DNA-bd_sf"/>
</dbReference>
<evidence type="ECO:0000256" key="4">
    <source>
        <dbReference type="ARBA" id="ARBA00023163"/>
    </source>
</evidence>
<gene>
    <name evidence="6" type="ORF">P8192_12555</name>
</gene>
<evidence type="ECO:0000313" key="7">
    <source>
        <dbReference type="Proteomes" id="UP001219037"/>
    </source>
</evidence>
<evidence type="ECO:0000256" key="2">
    <source>
        <dbReference type="ARBA" id="ARBA00023015"/>
    </source>
</evidence>
<dbReference type="PRINTS" id="PR00039">
    <property type="entry name" value="HTHLYSR"/>
</dbReference>
<feature type="domain" description="HTH lysR-type" evidence="5">
    <location>
        <begin position="1"/>
        <end position="57"/>
    </location>
</feature>
<dbReference type="Proteomes" id="UP001219037">
    <property type="component" value="Chromosome"/>
</dbReference>
<keyword evidence="2" id="KW-0805">Transcription regulation</keyword>
<evidence type="ECO:0000256" key="1">
    <source>
        <dbReference type="ARBA" id="ARBA00009437"/>
    </source>
</evidence>
<reference evidence="6 7" key="1">
    <citation type="submission" date="2023-04" db="EMBL/GenBank/DDBJ databases">
        <title>Funneling lignin-derived compounds into biodiesel using alkali-halophilic Citricoccus sp. P2.</title>
        <authorList>
            <person name="Luo C.-B."/>
        </authorList>
    </citation>
    <scope>NUCLEOTIDE SEQUENCE [LARGE SCALE GENOMIC DNA]</scope>
    <source>
        <strain evidence="6 7">P2</strain>
    </source>
</reference>
<dbReference type="InterPro" id="IPR050950">
    <property type="entry name" value="HTH-type_LysR_regulators"/>
</dbReference>
<dbReference type="PANTHER" id="PTHR30419">
    <property type="entry name" value="HTH-TYPE TRANSCRIPTIONAL REGULATOR YBHD"/>
    <property type="match status" value="1"/>
</dbReference>
<evidence type="ECO:0000313" key="6">
    <source>
        <dbReference type="EMBL" id="WFP16205.1"/>
    </source>
</evidence>
<dbReference type="InterPro" id="IPR036390">
    <property type="entry name" value="WH_DNA-bd_sf"/>
</dbReference>
<keyword evidence="7" id="KW-1185">Reference proteome</keyword>
<organism evidence="6 7">
    <name type="scientific">Citricoccus muralis</name>
    <dbReference type="NCBI Taxonomy" id="169134"/>
    <lineage>
        <taxon>Bacteria</taxon>
        <taxon>Bacillati</taxon>
        <taxon>Actinomycetota</taxon>
        <taxon>Actinomycetes</taxon>
        <taxon>Micrococcales</taxon>
        <taxon>Micrococcaceae</taxon>
        <taxon>Citricoccus</taxon>
    </lineage>
</organism>
<keyword evidence="4" id="KW-0804">Transcription</keyword>
<dbReference type="RefSeq" id="WP_278157358.1">
    <property type="nucleotide sequence ID" value="NZ_CP121252.1"/>
</dbReference>
<dbReference type="SUPFAM" id="SSF46785">
    <property type="entry name" value="Winged helix' DNA-binding domain"/>
    <property type="match status" value="1"/>
</dbReference>
<dbReference type="Gene3D" id="3.40.190.290">
    <property type="match status" value="1"/>
</dbReference>
<accession>A0ABY8H4Y6</accession>
<dbReference type="EMBL" id="CP121252">
    <property type="protein sequence ID" value="WFP16205.1"/>
    <property type="molecule type" value="Genomic_DNA"/>
</dbReference>
<sequence>MSDALRYLQTIVEQGSLTQAAATLFISQPALSRYISRLEESVGVKLIDRSSQPIVLTSEGHRYSDYLQASEKLRASMEADLKGMEQLSGETVNLGATAWRTLTLIPQVLSEILEVWPGLRIDIHGMSNSDLLAGVRSKKLDLAVMYTGRIGIGVHFSKIADERVLIVGKAVSKILAGRERGSTISAIQLKNFLQSERLILMHQDHNIGAVSRDFLTRLGVRPRRVMNINNVVPMIDLATSGIGVTFAPESLASRPEYADVPFIRIQHVDLVQEIGLAWPADQEPKGAVKDLADMLTKEIIRGIQDN</sequence>
<name>A0ABY8H4Y6_9MICC</name>
<evidence type="ECO:0000259" key="5">
    <source>
        <dbReference type="PROSITE" id="PS50931"/>
    </source>
</evidence>
<dbReference type="CDD" id="cd05466">
    <property type="entry name" value="PBP2_LTTR_substrate"/>
    <property type="match status" value="1"/>
</dbReference>
<comment type="similarity">
    <text evidence="1">Belongs to the LysR transcriptional regulatory family.</text>
</comment>
<dbReference type="Gene3D" id="1.10.10.10">
    <property type="entry name" value="Winged helix-like DNA-binding domain superfamily/Winged helix DNA-binding domain"/>
    <property type="match status" value="1"/>
</dbReference>
<protein>
    <submittedName>
        <fullName evidence="6">LysR family transcriptional regulator</fullName>
    </submittedName>
</protein>
<dbReference type="InterPro" id="IPR000847">
    <property type="entry name" value="LysR_HTH_N"/>
</dbReference>
<keyword evidence="3" id="KW-0238">DNA-binding</keyword>
<dbReference type="InterPro" id="IPR005119">
    <property type="entry name" value="LysR_subst-bd"/>
</dbReference>
<dbReference type="PROSITE" id="PS50931">
    <property type="entry name" value="HTH_LYSR"/>
    <property type="match status" value="1"/>
</dbReference>
<dbReference type="Pfam" id="PF03466">
    <property type="entry name" value="LysR_substrate"/>
    <property type="match status" value="1"/>
</dbReference>